<evidence type="ECO:0000313" key="4">
    <source>
        <dbReference type="Proteomes" id="UP000486351"/>
    </source>
</evidence>
<feature type="transmembrane region" description="Helical" evidence="1">
    <location>
        <begin position="269"/>
        <end position="286"/>
    </location>
</feature>
<dbReference type="Proteomes" id="UP000486351">
    <property type="component" value="Unassembled WGS sequence"/>
</dbReference>
<proteinExistence type="predicted"/>
<dbReference type="Pfam" id="PF26605">
    <property type="entry name" value="WLGC"/>
    <property type="match status" value="1"/>
</dbReference>
<feature type="transmembrane region" description="Helical" evidence="1">
    <location>
        <begin position="149"/>
        <end position="169"/>
    </location>
</feature>
<evidence type="ECO:0000256" key="1">
    <source>
        <dbReference type="SAM" id="Phobius"/>
    </source>
</evidence>
<sequence>MISVSIGWTAWLVILTVAPNQTANYLMGTTELDDGNFWLIIDPEPVFMIVSVLCLGAFLLSYVNVLLKMTKSLEFWNDLNNFEGRRRKLFNVLNKSLDLTIQLAALYRLLEDGVPTMLCYTYAALVAANSLSCASFILAPGIHSAFSEVFVDTIFDMLFAVVWPIWWLWYSHMNFDFDRAKALLYVSMYPSAWFERQARRMANSSEVTLFLISFDALRMKSGLDLSIRMAMNLSFSHRLGRVVEFMILQQRQKTASKQPLTDQLNIRRPTALLFVFVSVGVLVYTNQSIVTSVKTCCAYPECVAYAYRWSETEFCPCRALIDVDKAPRSYAEWMNPLNVTHLLRDLSLTGDLRVIESITLAYTGIEVVPDWCTALTKLEYLSIEGRSIDKNLVALPDQLFDKMQSLTFLHLGIHQNLATFPLMTGPSNLKMFSLALLVSLEEIPSLESLHKLKSVLLTGDVALLRVPNLSPSVTTLVILDAAACCNGDLLVASTREQIDECNGVMYKQCATGMCYNLRMQVIACQSEELHEAVRMQVIACQSEELHEAVRRREIQLGIGQPCDAKVEKWLGCQ</sequence>
<evidence type="ECO:0000313" key="3">
    <source>
        <dbReference type="EMBL" id="KAE9336039.1"/>
    </source>
</evidence>
<evidence type="ECO:0000259" key="2">
    <source>
        <dbReference type="Pfam" id="PF26605"/>
    </source>
</evidence>
<dbReference type="Gene3D" id="3.80.10.10">
    <property type="entry name" value="Ribonuclease Inhibitor"/>
    <property type="match status" value="1"/>
</dbReference>
<reference evidence="3 4" key="1">
    <citation type="submission" date="2018-09" db="EMBL/GenBank/DDBJ databases">
        <title>Genomic investigation of the strawberry pathogen Phytophthora fragariae indicates pathogenicity is determined by transcriptional variation in three key races.</title>
        <authorList>
            <person name="Adams T.M."/>
            <person name="Armitage A.D."/>
            <person name="Sobczyk M.K."/>
            <person name="Bates H.J."/>
            <person name="Dunwell J.M."/>
            <person name="Nellist C.F."/>
            <person name="Harrison R.J."/>
        </authorList>
    </citation>
    <scope>NUCLEOTIDE SEQUENCE [LARGE SCALE GENOMIC DNA]</scope>
    <source>
        <strain evidence="3 4">NOV-77</strain>
    </source>
</reference>
<protein>
    <recommendedName>
        <fullName evidence="2">WLGC domain-containing protein</fullName>
    </recommendedName>
</protein>
<feature type="transmembrane region" description="Helical" evidence="1">
    <location>
        <begin position="46"/>
        <end position="67"/>
    </location>
</feature>
<keyword evidence="1" id="KW-0812">Transmembrane</keyword>
<feature type="transmembrane region" description="Helical" evidence="1">
    <location>
        <begin position="122"/>
        <end position="142"/>
    </location>
</feature>
<dbReference type="InterPro" id="IPR058256">
    <property type="entry name" value="WLGC"/>
</dbReference>
<organism evidence="3 4">
    <name type="scientific">Phytophthora fragariae</name>
    <dbReference type="NCBI Taxonomy" id="53985"/>
    <lineage>
        <taxon>Eukaryota</taxon>
        <taxon>Sar</taxon>
        <taxon>Stramenopiles</taxon>
        <taxon>Oomycota</taxon>
        <taxon>Peronosporomycetes</taxon>
        <taxon>Peronosporales</taxon>
        <taxon>Peronosporaceae</taxon>
        <taxon>Phytophthora</taxon>
    </lineage>
</organism>
<name>A0A6G0RLG4_9STRA</name>
<keyword evidence="1" id="KW-0472">Membrane</keyword>
<feature type="domain" description="WLGC" evidence="2">
    <location>
        <begin position="534"/>
        <end position="573"/>
    </location>
</feature>
<dbReference type="InterPro" id="IPR032675">
    <property type="entry name" value="LRR_dom_sf"/>
</dbReference>
<dbReference type="AlphaFoldDB" id="A0A6G0RLG4"/>
<accession>A0A6G0RLG4</accession>
<keyword evidence="1" id="KW-1133">Transmembrane helix</keyword>
<gene>
    <name evidence="3" type="ORF">PF008_g13203</name>
</gene>
<comment type="caution">
    <text evidence="3">The sequence shown here is derived from an EMBL/GenBank/DDBJ whole genome shotgun (WGS) entry which is preliminary data.</text>
</comment>
<dbReference type="EMBL" id="QXFY01000769">
    <property type="protein sequence ID" value="KAE9336039.1"/>
    <property type="molecule type" value="Genomic_DNA"/>
</dbReference>
<dbReference type="SUPFAM" id="SSF52058">
    <property type="entry name" value="L domain-like"/>
    <property type="match status" value="1"/>
</dbReference>